<keyword evidence="2" id="KW-1185">Reference proteome</keyword>
<dbReference type="RefSeq" id="XP_066931535.1">
    <property type="nucleotide sequence ID" value="XM_067075434.1"/>
</dbReference>
<dbReference type="AlphaFoldDB" id="A0A7M5V8I1"/>
<dbReference type="EnsemblMetazoa" id="CLYHEMT011661.1">
    <property type="protein sequence ID" value="CLYHEMP011661.1"/>
    <property type="gene ID" value="CLYHEMG011661"/>
</dbReference>
<dbReference type="RefSeq" id="XP_066931534.1">
    <property type="nucleotide sequence ID" value="XM_067075433.1"/>
</dbReference>
<evidence type="ECO:0000313" key="2">
    <source>
        <dbReference type="Proteomes" id="UP000594262"/>
    </source>
</evidence>
<name>A0A7M5V8I1_9CNID</name>
<sequence>MLFPLDLGLFNIRNKFLVALDILQDWWESLKLGTPLTNIITAKMHALLKKVPNERRPEVSKFKYHLEILYDGYYGFECMTLRSLDDVICGYCGIAGKIYFGDGNEKNCCGLKGIDVSDSSNPPVSPSSNDALSSNNIQSMTTMLDEVKLHLVERSTFAKHRQEFRINYKDIPPLIAPSNARAELNTEGYKKSGYLENPQNKVKGDAIMLEKLFKDGKIQSIDDVESMSLDSLRQLCKQCMIPTSLKSMAMLRLDLRTLYATILVGSSNCHQFVKAEGHTGGFYHIVCRHGTTVASKFMVLTESVRDAADLWLSLKYPPVLFVCDTPCTFTRHINQRSPDEAIAYWGENDGCFEVPTLGKDPEPNKSVPDIVPGEHSDSNTVAHLYLDQKVHPVTGKTQRYVCGDRFHAKKNPHKSPLCAYHNIDLCQQAKTVKTSYQESQNNQKNEKRNRSSCSQNFLHHIMYNYLMNFYDNERVVLKQLNDIKERTGQKEVVRDEFGRFQV</sequence>
<evidence type="ECO:0000313" key="1">
    <source>
        <dbReference type="EnsemblMetazoa" id="CLYHEMP011661.1"/>
    </source>
</evidence>
<organism evidence="1 2">
    <name type="scientific">Clytia hemisphaerica</name>
    <dbReference type="NCBI Taxonomy" id="252671"/>
    <lineage>
        <taxon>Eukaryota</taxon>
        <taxon>Metazoa</taxon>
        <taxon>Cnidaria</taxon>
        <taxon>Hydrozoa</taxon>
        <taxon>Hydroidolina</taxon>
        <taxon>Leptothecata</taxon>
        <taxon>Obeliida</taxon>
        <taxon>Clytiidae</taxon>
        <taxon>Clytia</taxon>
    </lineage>
</organism>
<protein>
    <submittedName>
        <fullName evidence="1">Uncharacterized protein</fullName>
    </submittedName>
</protein>
<reference evidence="1" key="1">
    <citation type="submission" date="2021-01" db="UniProtKB">
        <authorList>
            <consortium name="EnsemblMetazoa"/>
        </authorList>
    </citation>
    <scope>IDENTIFICATION</scope>
</reference>
<dbReference type="PANTHER" id="PTHR17609">
    <property type="entry name" value="HMG DOMAIN-CONTAINING PROTEIN 3"/>
    <property type="match status" value="1"/>
</dbReference>
<accession>A0A7M5V8I1</accession>
<dbReference type="Proteomes" id="UP000594262">
    <property type="component" value="Unplaced"/>
</dbReference>
<dbReference type="GeneID" id="136819214"/>
<dbReference type="OrthoDB" id="5988265at2759"/>
<dbReference type="PANTHER" id="PTHR17609:SF3">
    <property type="entry name" value="SAP DOMAIN-CONTAINING PROTEIN"/>
    <property type="match status" value="1"/>
</dbReference>
<proteinExistence type="predicted"/>
<dbReference type="InterPro" id="IPR039598">
    <property type="entry name" value="HMGXB3"/>
</dbReference>